<dbReference type="Pfam" id="PF11951">
    <property type="entry name" value="Fungal_trans_2"/>
    <property type="match status" value="1"/>
</dbReference>
<sequence>MKKNFDFVNVTPGENNSDYKRQVHVQAMRSFRRQQRLRNVEAYERQTGKAAAQKEDSEESPEESPPQETVLDQSAYVGASTIDPFKALPAGFDEHQDLLLYFQHRIGPILLPDDAHQPDTSWSTKWLRKAVTSPLMLSATCSHAAAFFDDVQGQPFSPRALQFQNQTIRLLNEALEEGVGDEAIGSVLMLVANTIITGSSNEMQTHMLALDRMVSMRGGRENIGEESTIQMGMLWYEQPGPLNLTKQTDNSSRQLGAFYAFQNMTYWSAILKVPRVPSVDTAHELSTLLSKCRDLTRIRIELESARGVTQVQLRQFSDQRSILECQLGRLRHQLRDQALNDRDHSLMLNRAKCIAGLFYAFFYLRRFLMGGSLTDDLIDELVQVLNGLDEAGLAGGTESTMDDRKAALWAATIASRFAQTHSQLDFTRRFAQKLAQSLNCASMNNWLAVLGGFAWPGDAWNSTIVDLNGQPPS</sequence>
<reference evidence="2 3" key="1">
    <citation type="journal article" date="2023" name="G3 (Bethesda)">
        <title>A chromosome-level genome assembly of Zasmidium syzygii isolated from banana leaves.</title>
        <authorList>
            <person name="van Westerhoven A.C."/>
            <person name="Mehrabi R."/>
            <person name="Talebi R."/>
            <person name="Steentjes M.B.F."/>
            <person name="Corcolon B."/>
            <person name="Chong P.A."/>
            <person name="Kema G.H.J."/>
            <person name="Seidl M.F."/>
        </authorList>
    </citation>
    <scope>NUCLEOTIDE SEQUENCE [LARGE SCALE GENOMIC DNA]</scope>
    <source>
        <strain evidence="2 3">P124</strain>
    </source>
</reference>
<gene>
    <name evidence="2" type="ORF">PRZ48_009585</name>
</gene>
<comment type="caution">
    <text evidence="2">The sequence shown here is derived from an EMBL/GenBank/DDBJ whole genome shotgun (WGS) entry which is preliminary data.</text>
</comment>
<evidence type="ECO:0000313" key="2">
    <source>
        <dbReference type="EMBL" id="KAK4499073.1"/>
    </source>
</evidence>
<feature type="region of interest" description="Disordered" evidence="1">
    <location>
        <begin position="36"/>
        <end position="69"/>
    </location>
</feature>
<feature type="region of interest" description="Disordered" evidence="1">
    <location>
        <begin position="1"/>
        <end position="22"/>
    </location>
</feature>
<dbReference type="PANTHER" id="PTHR37540:SF5">
    <property type="entry name" value="TRANSCRIPTION FACTOR DOMAIN-CONTAINING PROTEIN"/>
    <property type="match status" value="1"/>
</dbReference>
<dbReference type="Proteomes" id="UP001305779">
    <property type="component" value="Unassembled WGS sequence"/>
</dbReference>
<feature type="compositionally biased region" description="Basic and acidic residues" evidence="1">
    <location>
        <begin position="38"/>
        <end position="55"/>
    </location>
</feature>
<evidence type="ECO:0000313" key="3">
    <source>
        <dbReference type="Proteomes" id="UP001305779"/>
    </source>
</evidence>
<dbReference type="PANTHER" id="PTHR37540">
    <property type="entry name" value="TRANSCRIPTION FACTOR (ACR-2), PUTATIVE-RELATED-RELATED"/>
    <property type="match status" value="1"/>
</dbReference>
<evidence type="ECO:0000256" key="1">
    <source>
        <dbReference type="SAM" id="MobiDB-lite"/>
    </source>
</evidence>
<dbReference type="InterPro" id="IPR021858">
    <property type="entry name" value="Fun_TF"/>
</dbReference>
<organism evidence="2 3">
    <name type="scientific">Zasmidium cellare</name>
    <name type="common">Wine cellar mold</name>
    <name type="synonym">Racodium cellare</name>
    <dbReference type="NCBI Taxonomy" id="395010"/>
    <lineage>
        <taxon>Eukaryota</taxon>
        <taxon>Fungi</taxon>
        <taxon>Dikarya</taxon>
        <taxon>Ascomycota</taxon>
        <taxon>Pezizomycotina</taxon>
        <taxon>Dothideomycetes</taxon>
        <taxon>Dothideomycetidae</taxon>
        <taxon>Mycosphaerellales</taxon>
        <taxon>Mycosphaerellaceae</taxon>
        <taxon>Zasmidium</taxon>
    </lineage>
</organism>
<keyword evidence="3" id="KW-1185">Reference proteome</keyword>
<dbReference type="EMBL" id="JAXOVC010000007">
    <property type="protein sequence ID" value="KAK4499073.1"/>
    <property type="molecule type" value="Genomic_DNA"/>
</dbReference>
<proteinExistence type="predicted"/>
<accession>A0ABR0EDC1</accession>
<name>A0ABR0EDC1_ZASCE</name>
<protein>
    <submittedName>
        <fullName evidence="2">Uncharacterized protein</fullName>
    </submittedName>
</protein>